<accession>A0A6J4MJ92</accession>
<reference evidence="1" key="1">
    <citation type="submission" date="2020-02" db="EMBL/GenBank/DDBJ databases">
        <authorList>
            <person name="Meier V. D."/>
        </authorList>
    </citation>
    <scope>NUCLEOTIDE SEQUENCE</scope>
    <source>
        <strain evidence="1">AVDCRST_MAG72</strain>
    </source>
</reference>
<organism evidence="1">
    <name type="scientific">uncultured Nocardioidaceae bacterium</name>
    <dbReference type="NCBI Taxonomy" id="253824"/>
    <lineage>
        <taxon>Bacteria</taxon>
        <taxon>Bacillati</taxon>
        <taxon>Actinomycetota</taxon>
        <taxon>Actinomycetes</taxon>
        <taxon>Propionibacteriales</taxon>
        <taxon>Nocardioidaceae</taxon>
        <taxon>environmental samples</taxon>
    </lineage>
</organism>
<dbReference type="AlphaFoldDB" id="A0A6J4MJ92"/>
<dbReference type="EMBL" id="CADCUJ010000089">
    <property type="protein sequence ID" value="CAA9359329.1"/>
    <property type="molecule type" value="Genomic_DNA"/>
</dbReference>
<evidence type="ECO:0008006" key="2">
    <source>
        <dbReference type="Google" id="ProtNLM"/>
    </source>
</evidence>
<sequence length="162" mass="17407">MAMSHDDGVTSNEPGTAEMTAVQVASLSLREHVDDRWVEISDSILSRVLSATRPSLPVRGDAGIESFHVSESVLRAYLLDATDAVAGAAVQAISFQTRGTEYAGVAIVIAAQHGLPLLHLADELRQVVSRRLVEVLGERVPVTVSTMRVHVDDVTREDPKLG</sequence>
<gene>
    <name evidence="1" type="ORF">AVDCRST_MAG72-2107</name>
</gene>
<proteinExistence type="predicted"/>
<evidence type="ECO:0000313" key="1">
    <source>
        <dbReference type="EMBL" id="CAA9359329.1"/>
    </source>
</evidence>
<name>A0A6J4MJ92_9ACTN</name>
<protein>
    <recommendedName>
        <fullName evidence="2">Asp23/Gls24 family envelope stress response protein</fullName>
    </recommendedName>
</protein>